<dbReference type="Ensembl" id="ENST00000597993.5">
    <property type="protein sequence ID" value="ENSP00000470765.1"/>
    <property type="gene ID" value="ENSG00000161609.10"/>
</dbReference>
<dbReference type="MassIVE" id="M0QZT9"/>
<reference evidence="2 3" key="3">
    <citation type="journal article" date="2004" name="Nature">
        <title>Finishing the euchromatic sequence of the human genome.</title>
        <authorList>
            <consortium name="International Human Genome Sequencing Consortium"/>
        </authorList>
    </citation>
    <scope>NUCLEOTIDE SEQUENCE [LARGE SCALE GENOMIC DNA]</scope>
</reference>
<evidence type="ECO:0000256" key="1">
    <source>
        <dbReference type="SAM" id="MobiDB-lite"/>
    </source>
</evidence>
<dbReference type="AlphaFoldDB" id="M0QZT9"/>
<dbReference type="EMBL" id="AC010643">
    <property type="status" value="NOT_ANNOTATED_CDS"/>
    <property type="molecule type" value="Genomic_DNA"/>
</dbReference>
<dbReference type="VEuPathDB" id="HostDB:ENSG00000161609"/>
<sequence length="42" mass="4164">MDLPEGPVGGPTAESAPEGETALLAGTPEQLLTHCGSSLTVE</sequence>
<evidence type="ECO:0000313" key="2">
    <source>
        <dbReference type="Ensembl" id="ENSP00000470765.1"/>
    </source>
</evidence>
<dbReference type="UCSC" id="uc061bbx.1">
    <property type="organism name" value="human"/>
</dbReference>
<dbReference type="HGNC" id="HGNC:26520">
    <property type="gene designation" value="KASH5"/>
</dbReference>
<dbReference type="HOGENOM" id="CLU_3260319_0_0_1"/>
<name>M0QZT9_HUMAN</name>
<dbReference type="Proteomes" id="UP000005640">
    <property type="component" value="Chromosome 19"/>
</dbReference>
<proteinExistence type="predicted"/>
<organism evidence="2 3">
    <name type="scientific">Homo sapiens</name>
    <name type="common">Human</name>
    <dbReference type="NCBI Taxonomy" id="9606"/>
    <lineage>
        <taxon>Eukaryota</taxon>
        <taxon>Metazoa</taxon>
        <taxon>Chordata</taxon>
        <taxon>Craniata</taxon>
        <taxon>Vertebrata</taxon>
        <taxon>Euteleostomi</taxon>
        <taxon>Mammalia</taxon>
        <taxon>Eutheria</taxon>
        <taxon>Euarchontoglires</taxon>
        <taxon>Primates</taxon>
        <taxon>Haplorrhini</taxon>
        <taxon>Catarrhini</taxon>
        <taxon>Hominidae</taxon>
        <taxon>Homo</taxon>
    </lineage>
</organism>
<keyword evidence="3" id="KW-1185">Reference proteome</keyword>
<evidence type="ECO:0000313" key="3">
    <source>
        <dbReference type="Proteomes" id="UP000005640"/>
    </source>
</evidence>
<dbReference type="ExpressionAtlas" id="M0QZT9">
    <property type="expression patterns" value="baseline and differential"/>
</dbReference>
<dbReference type="OrthoDB" id="9943648at2759"/>
<dbReference type="Bgee" id="ENSG00000161609">
    <property type="expression patterns" value="Expressed in right testis and 94 other cell types or tissues"/>
</dbReference>
<dbReference type="GeneTree" id="ENSGT00420000029926"/>
<feature type="region of interest" description="Disordered" evidence="1">
    <location>
        <begin position="1"/>
        <end position="20"/>
    </location>
</feature>
<reference evidence="2" key="5">
    <citation type="submission" date="2025-09" db="UniProtKB">
        <authorList>
            <consortium name="Ensembl"/>
        </authorList>
    </citation>
    <scope>IDENTIFICATION</scope>
</reference>
<dbReference type="ChiTaRS" id="CCDC155">
    <property type="organism name" value="human"/>
</dbReference>
<reference evidence="2 3" key="2">
    <citation type="journal article" date="2004" name="Nature">
        <title>The DNA sequence and biology of human chromosome 19.</title>
        <authorList>
            <person name="Grimwood J."/>
            <person name="Gordon L.A."/>
            <person name="Olsen A."/>
            <person name="Terry A."/>
            <person name="Schmutz J."/>
            <person name="Lamerdin J."/>
            <person name="Hellsten U."/>
            <person name="Goodstein D."/>
            <person name="Couronne O."/>
            <person name="Tran-Gyamfi M."/>
            <person name="Aerts A."/>
            <person name="Altherr M."/>
            <person name="Ashworth L."/>
            <person name="Bajorek E."/>
            <person name="Black S."/>
            <person name="Branscomb E."/>
            <person name="Caenepeel S."/>
            <person name="Carrano A."/>
            <person name="Caoile C."/>
            <person name="Chan Y.M."/>
            <person name="Christensen M."/>
            <person name="Cleland C.A."/>
            <person name="Copeland A."/>
            <person name="Dalin E."/>
            <person name="Dehal P."/>
            <person name="Denys M."/>
            <person name="Detter J.C."/>
            <person name="Escobar J."/>
            <person name="Flowers D."/>
            <person name="Fotopulos D."/>
            <person name="Garcia C."/>
            <person name="Georgescu A.M."/>
            <person name="Glavina T."/>
            <person name="Gomez M."/>
            <person name="Gonzales E."/>
            <person name="Groza M."/>
            <person name="Hammon N."/>
            <person name="Hawkins T."/>
            <person name="Haydu L."/>
            <person name="Ho I."/>
            <person name="Huang W."/>
            <person name="Israni S."/>
            <person name="Jett J."/>
            <person name="Kadner K."/>
            <person name="Kimball H."/>
            <person name="Kobayashi A."/>
            <person name="Larionov V."/>
            <person name="Leem S.H."/>
            <person name="Lopez F."/>
            <person name="Lou Y."/>
            <person name="Lowry S."/>
            <person name="Malfatti S."/>
            <person name="Martinez D."/>
            <person name="McCready P."/>
            <person name="Medina C."/>
            <person name="Morgan J."/>
            <person name="Nelson K."/>
            <person name="Nolan M."/>
            <person name="Ovcharenko I."/>
            <person name="Pitluck S."/>
            <person name="Pollard M."/>
            <person name="Popkie A.P."/>
            <person name="Predki P."/>
            <person name="Quan G."/>
            <person name="Ramirez L."/>
            <person name="Rash S."/>
            <person name="Retterer J."/>
            <person name="Rodriguez A."/>
            <person name="Rogers S."/>
            <person name="Salamov A."/>
            <person name="Salazar A."/>
            <person name="She X."/>
            <person name="Smith D."/>
            <person name="Slezak T."/>
            <person name="Solovyev V."/>
            <person name="Thayer N."/>
            <person name="Tice H."/>
            <person name="Tsai M."/>
            <person name="Ustaszewska A."/>
            <person name="Vo N."/>
            <person name="Wagner M."/>
            <person name="Wheeler J."/>
            <person name="Wu K."/>
            <person name="Xie G."/>
            <person name="Yang J."/>
            <person name="Dubchak I."/>
            <person name="Furey T.S."/>
            <person name="DeJong P."/>
            <person name="Dickson M."/>
            <person name="Gordon D."/>
            <person name="Eichler E.E."/>
            <person name="Pennacchio L.A."/>
            <person name="Richardson P."/>
            <person name="Stubbs L."/>
            <person name="Rokhsar D.S."/>
            <person name="Myers R.M."/>
            <person name="Rubin E.M."/>
            <person name="Lucas S.M."/>
        </authorList>
    </citation>
    <scope>NUCLEOTIDE SEQUENCE [LARGE SCALE GENOMIC DNA]</scope>
</reference>
<gene>
    <name evidence="2" type="primary">KASH5</name>
</gene>
<accession>M0QZT9</accession>
<dbReference type="EMBL" id="AC010619">
    <property type="status" value="NOT_ANNOTATED_CDS"/>
    <property type="molecule type" value="Genomic_DNA"/>
</dbReference>
<reference evidence="2 3" key="1">
    <citation type="journal article" date="2001" name="Nature">
        <title>Initial sequencing and analysis of the human genome.</title>
        <authorList>
            <consortium name="International Human Genome Sequencing Consortium"/>
            <person name="Lander E.S."/>
            <person name="Linton L.M."/>
            <person name="Birren B."/>
            <person name="Nusbaum C."/>
            <person name="Zody M.C."/>
            <person name="Baldwin J."/>
            <person name="Devon K."/>
            <person name="Dewar K."/>
            <person name="Doyle M."/>
            <person name="FitzHugh W."/>
            <person name="Funke R."/>
            <person name="Gage D."/>
            <person name="Harris K."/>
            <person name="Heaford A."/>
            <person name="Howland J."/>
            <person name="Kann L."/>
            <person name="Lehoczky J."/>
            <person name="LeVine R."/>
            <person name="McEwan P."/>
            <person name="McKernan K."/>
            <person name="Meldrim J."/>
            <person name="Mesirov J.P."/>
            <person name="Miranda C."/>
            <person name="Morris W."/>
            <person name="Naylor J."/>
            <person name="Raymond C."/>
            <person name="Rosetti M."/>
            <person name="Santos R."/>
            <person name="Sheridan A."/>
            <person name="Sougnez C."/>
            <person name="Stange-Thomann N."/>
            <person name="Stojanovic N."/>
            <person name="Subramanian A."/>
            <person name="Wyman D."/>
            <person name="Rogers J."/>
            <person name="Sulston J."/>
            <person name="Ainscough R."/>
            <person name="Beck S."/>
            <person name="Bentley D."/>
            <person name="Burton J."/>
            <person name="Clee C."/>
            <person name="Carter N."/>
            <person name="Coulson A."/>
            <person name="Deadman R."/>
            <person name="Deloukas P."/>
            <person name="Dunham A."/>
            <person name="Dunham I."/>
            <person name="Durbin R."/>
            <person name="French L."/>
            <person name="Grafham D."/>
            <person name="Gregory S."/>
            <person name="Hubbard T."/>
            <person name="Humphray S."/>
            <person name="Hunt A."/>
            <person name="Jones M."/>
            <person name="Lloyd C."/>
            <person name="McMurray A."/>
            <person name="Matthews L."/>
            <person name="Mercer S."/>
            <person name="Milne S."/>
            <person name="Mullikin J.C."/>
            <person name="Mungall A."/>
            <person name="Plumb R."/>
            <person name="Ross M."/>
            <person name="Shownkeen R."/>
            <person name="Sims S."/>
            <person name="Waterston R.H."/>
            <person name="Wilson R.K."/>
            <person name="Hillier L.W."/>
            <person name="McPherson J.D."/>
            <person name="Marra M.A."/>
            <person name="Mardis E.R."/>
            <person name="Fulton L.A."/>
            <person name="Chinwalla A.T."/>
            <person name="Pepin K.H."/>
            <person name="Gish W.R."/>
            <person name="Chissoe S.L."/>
            <person name="Wendl M.C."/>
            <person name="Delehaunty K.D."/>
            <person name="Miner T.L."/>
            <person name="Delehaunty A."/>
            <person name="Kramer J.B."/>
            <person name="Cook L.L."/>
            <person name="Fulton R.S."/>
            <person name="Johnson D.L."/>
            <person name="Minx P.J."/>
            <person name="Clifton S.W."/>
            <person name="Hawkins T."/>
            <person name="Branscomb E."/>
            <person name="Predki P."/>
            <person name="Richardson P."/>
            <person name="Wenning S."/>
            <person name="Slezak T."/>
            <person name="Doggett N."/>
            <person name="Cheng J.F."/>
            <person name="Olsen A."/>
            <person name="Lucas S."/>
            <person name="Elkin C."/>
            <person name="Uberbacher E."/>
            <person name="Frazier M."/>
            <person name="Gibbs R.A."/>
            <person name="Muzny D.M."/>
            <person name="Scherer S.E."/>
            <person name="Bouck J.B."/>
            <person name="Sodergren E.J."/>
            <person name="Worley K.C."/>
            <person name="Rives C.M."/>
            <person name="Gorrell J.H."/>
            <person name="Metzker M.L."/>
            <person name="Naylor S.L."/>
            <person name="Kucherlapati R.S."/>
            <person name="Nelson D.L."/>
            <person name="Weinstock G.M."/>
            <person name="Sakaki Y."/>
            <person name="Fujiyama A."/>
            <person name="Hattori M."/>
            <person name="Yada T."/>
            <person name="Toyoda A."/>
            <person name="Itoh T."/>
            <person name="Kawagoe C."/>
            <person name="Watanabe H."/>
            <person name="Totoki Y."/>
            <person name="Taylor T."/>
            <person name="Weissenbach J."/>
            <person name="Heilig R."/>
            <person name="Saurin W."/>
            <person name="Artiguenave F."/>
            <person name="Brottier P."/>
            <person name="Bruls T."/>
            <person name="Pelletier E."/>
            <person name="Robert C."/>
            <person name="Wincker P."/>
            <person name="Smith D.R."/>
            <person name="Doucette-Stamm L."/>
            <person name="Rubenfield M."/>
            <person name="Weinstock K."/>
            <person name="Lee H.M."/>
            <person name="Dubois J."/>
            <person name="Rosenthal A."/>
            <person name="Platzer M."/>
            <person name="Nyakatura G."/>
            <person name="Taudien S."/>
            <person name="Rump A."/>
            <person name="Yang H."/>
            <person name="Yu J."/>
            <person name="Wang J."/>
            <person name="Huang G."/>
            <person name="Gu J."/>
            <person name="Hood L."/>
            <person name="Rowen L."/>
            <person name="Madan A."/>
            <person name="Qin S."/>
            <person name="Davis R.W."/>
            <person name="Federspiel N.A."/>
            <person name="Abola A.P."/>
            <person name="Proctor M.J."/>
            <person name="Myers R.M."/>
            <person name="Schmutz J."/>
            <person name="Dickson M."/>
            <person name="Grimwood J."/>
            <person name="Cox D.R."/>
            <person name="Olson M.V."/>
            <person name="Kaul R."/>
            <person name="Raymond C."/>
            <person name="Shimizu N."/>
            <person name="Kawasaki K."/>
            <person name="Minoshima S."/>
            <person name="Evans G.A."/>
            <person name="Athanasiou M."/>
            <person name="Schultz R."/>
            <person name="Roe B.A."/>
            <person name="Chen F."/>
            <person name="Pan H."/>
            <person name="Ramser J."/>
            <person name="Lehrach H."/>
            <person name="Reinhardt R."/>
            <person name="McCombie W.R."/>
            <person name="de la Bastide M."/>
            <person name="Dedhia N."/>
            <person name="Blocker H."/>
            <person name="Hornischer K."/>
            <person name="Nordsiek G."/>
            <person name="Agarwala R."/>
            <person name="Aravind L."/>
            <person name="Bailey J.A."/>
            <person name="Bateman A."/>
            <person name="Batzoglou S."/>
            <person name="Birney E."/>
            <person name="Bork P."/>
            <person name="Brown D.G."/>
            <person name="Burge C.B."/>
            <person name="Cerutti L."/>
            <person name="Chen H.C."/>
            <person name="Church D."/>
            <person name="Clamp M."/>
            <person name="Copley R.R."/>
            <person name="Doerks T."/>
            <person name="Eddy S.R."/>
            <person name="Eichler E.E."/>
            <person name="Furey T.S."/>
            <person name="Galagan J."/>
            <person name="Gilbert J.G."/>
            <person name="Harmon C."/>
            <person name="Hayashizaki Y."/>
            <person name="Haussler D."/>
            <person name="Hermjakob H."/>
            <person name="Hokamp K."/>
            <person name="Jang W."/>
            <person name="Johnson L.S."/>
            <person name="Jones T.A."/>
            <person name="Kasif S."/>
            <person name="Kaspryzk A."/>
            <person name="Kennedy S."/>
            <person name="Kent W.J."/>
            <person name="Kitts P."/>
            <person name="Koonin E.V."/>
            <person name="Korf I."/>
            <person name="Kulp D."/>
            <person name="Lancet D."/>
            <person name="Lowe T.M."/>
            <person name="McLysaght A."/>
            <person name="Mikkelsen T."/>
            <person name="Moran J.V."/>
            <person name="Mulder N."/>
            <person name="Pollara V.J."/>
            <person name="Ponting C.P."/>
            <person name="Schuler G."/>
            <person name="Schultz J."/>
            <person name="Slater G."/>
            <person name="Smit A.F."/>
            <person name="Stupka E."/>
            <person name="Szustakowski J."/>
            <person name="Thierry-Mieg D."/>
            <person name="Thierry-Mieg J."/>
            <person name="Wagner L."/>
            <person name="Wallis J."/>
            <person name="Wheeler R."/>
            <person name="Williams A."/>
            <person name="Wolf Y.I."/>
            <person name="Wolfe K.H."/>
            <person name="Yang S.P."/>
            <person name="Yeh R.F."/>
            <person name="Collins F."/>
            <person name="Guyer M.S."/>
            <person name="Peterson J."/>
            <person name="Felsenfeld A."/>
            <person name="Wetterstrand K.A."/>
            <person name="Patrinos A."/>
            <person name="Morgan M.J."/>
            <person name="de Jong P."/>
            <person name="Catanese J.J."/>
            <person name="Osoegawa K."/>
            <person name="Shizuya H."/>
            <person name="Choi S."/>
            <person name="Chen Y.J."/>
        </authorList>
    </citation>
    <scope>NUCLEOTIDE SEQUENCE [LARGE SCALE GENOMIC DNA]</scope>
</reference>
<dbReference type="OpenTargets" id="ENSG00000161609"/>
<protein>
    <submittedName>
        <fullName evidence="2">KASH domain containing 5</fullName>
    </submittedName>
</protein>
<reference evidence="2" key="4">
    <citation type="submission" date="2025-08" db="UniProtKB">
        <authorList>
            <consortium name="Ensembl"/>
        </authorList>
    </citation>
    <scope>IDENTIFICATION</scope>
</reference>